<name>Q24GJ4_TETTS</name>
<keyword evidence="1" id="KW-0472">Membrane</keyword>
<dbReference type="GeneID" id="7845494"/>
<reference evidence="3" key="1">
    <citation type="journal article" date="2006" name="PLoS Biol.">
        <title>Macronuclear genome sequence of the ciliate Tetrahymena thermophila, a model eukaryote.</title>
        <authorList>
            <person name="Eisen J.A."/>
            <person name="Coyne R.S."/>
            <person name="Wu M."/>
            <person name="Wu D."/>
            <person name="Thiagarajan M."/>
            <person name="Wortman J.R."/>
            <person name="Badger J.H."/>
            <person name="Ren Q."/>
            <person name="Amedeo P."/>
            <person name="Jones K.M."/>
            <person name="Tallon L.J."/>
            <person name="Delcher A.L."/>
            <person name="Salzberg S.L."/>
            <person name="Silva J.C."/>
            <person name="Haas B.J."/>
            <person name="Majoros W.H."/>
            <person name="Farzad M."/>
            <person name="Carlton J.M."/>
            <person name="Smith R.K. Jr."/>
            <person name="Garg J."/>
            <person name="Pearlman R.E."/>
            <person name="Karrer K.M."/>
            <person name="Sun L."/>
            <person name="Manning G."/>
            <person name="Elde N.C."/>
            <person name="Turkewitz A.P."/>
            <person name="Asai D.J."/>
            <person name="Wilkes D.E."/>
            <person name="Wang Y."/>
            <person name="Cai H."/>
            <person name="Collins K."/>
            <person name="Stewart B.A."/>
            <person name="Lee S.R."/>
            <person name="Wilamowska K."/>
            <person name="Weinberg Z."/>
            <person name="Ruzzo W.L."/>
            <person name="Wloga D."/>
            <person name="Gaertig J."/>
            <person name="Frankel J."/>
            <person name="Tsao C.-C."/>
            <person name="Gorovsky M.A."/>
            <person name="Keeling P.J."/>
            <person name="Waller R.F."/>
            <person name="Patron N.J."/>
            <person name="Cherry J.M."/>
            <person name="Stover N.A."/>
            <person name="Krieger C.J."/>
            <person name="del Toro C."/>
            <person name="Ryder H.F."/>
            <person name="Williamson S.C."/>
            <person name="Barbeau R.A."/>
            <person name="Hamilton E.P."/>
            <person name="Orias E."/>
        </authorList>
    </citation>
    <scope>NUCLEOTIDE SEQUENCE [LARGE SCALE GENOMIC DNA]</scope>
    <source>
        <strain evidence="3">SB210</strain>
    </source>
</reference>
<dbReference type="KEGG" id="tet:TTHERM_00725960"/>
<dbReference type="Proteomes" id="UP000009168">
    <property type="component" value="Unassembled WGS sequence"/>
</dbReference>
<dbReference type="Pfam" id="PF06979">
    <property type="entry name" value="TMEM70"/>
    <property type="match status" value="1"/>
</dbReference>
<dbReference type="InParanoid" id="Q24GJ4"/>
<feature type="transmembrane region" description="Helical" evidence="1">
    <location>
        <begin position="76"/>
        <end position="99"/>
    </location>
</feature>
<feature type="transmembrane region" description="Helical" evidence="1">
    <location>
        <begin position="120"/>
        <end position="141"/>
    </location>
</feature>
<dbReference type="OrthoDB" id="10607341at2759"/>
<organism evidence="2 3">
    <name type="scientific">Tetrahymena thermophila (strain SB210)</name>
    <dbReference type="NCBI Taxonomy" id="312017"/>
    <lineage>
        <taxon>Eukaryota</taxon>
        <taxon>Sar</taxon>
        <taxon>Alveolata</taxon>
        <taxon>Ciliophora</taxon>
        <taxon>Intramacronucleata</taxon>
        <taxon>Oligohymenophorea</taxon>
        <taxon>Hymenostomatida</taxon>
        <taxon>Tetrahymenina</taxon>
        <taxon>Tetrahymenidae</taxon>
        <taxon>Tetrahymena</taxon>
    </lineage>
</organism>
<dbReference type="HOGENOM" id="CLU_1135457_0_0_1"/>
<gene>
    <name evidence="2" type="ORF">TTHERM_00725960</name>
</gene>
<dbReference type="InterPro" id="IPR045325">
    <property type="entry name" value="TMEM70/TMEM186/TMEM223"/>
</dbReference>
<keyword evidence="1" id="KW-1133">Transmembrane helix</keyword>
<evidence type="ECO:0000256" key="1">
    <source>
        <dbReference type="SAM" id="Phobius"/>
    </source>
</evidence>
<protein>
    <submittedName>
        <fullName evidence="2">Transmembrane protein, putative</fullName>
    </submittedName>
</protein>
<evidence type="ECO:0000313" key="2">
    <source>
        <dbReference type="EMBL" id="EAS06877.1"/>
    </source>
</evidence>
<dbReference type="AlphaFoldDB" id="Q24GJ4"/>
<accession>Q24GJ4</accession>
<sequence>MFRNLLVSALNQKRQSLFQTVRRNFLTKKVDNSQELTQFLTETKVVDSKVFETFKAMTANQDKIFIFKIHGLSHFFFTYCRFSVFALALATMAHLGYYYDKKMEKYKENNYENRQKRSKINFATGALVLFTIGGNVISFIMGKRYLKSINYLPKTNQFEFNFYGLICQDKPYKVELNEVFRVQRKLLDQTVQFQIQNKNCPHTYFSSKGTGWWSNKKLFEYIVDQNKLSEMPKQQKIKKLDKQEK</sequence>
<dbReference type="EMBL" id="GG662257">
    <property type="protein sequence ID" value="EAS06877.1"/>
    <property type="molecule type" value="Genomic_DNA"/>
</dbReference>
<evidence type="ECO:0000313" key="3">
    <source>
        <dbReference type="Proteomes" id="UP000009168"/>
    </source>
</evidence>
<proteinExistence type="predicted"/>
<keyword evidence="1 2" id="KW-0812">Transmembrane</keyword>
<dbReference type="RefSeq" id="XP_001027119.1">
    <property type="nucleotide sequence ID" value="XM_001027119.2"/>
</dbReference>
<keyword evidence="3" id="KW-1185">Reference proteome</keyword>